<feature type="transmembrane region" description="Helical" evidence="3">
    <location>
        <begin position="89"/>
        <end position="110"/>
    </location>
</feature>
<keyword evidence="1 2" id="KW-0808">Transferase</keyword>
<sequence length="185" mass="20090">MSIPNTVTVARTVVALGLGIAAVVVDSLPMLGVAYVCYWAGDSLDGYLARRLDQETKIGAVFDCVCDRASTCLLAVGLIAHAPEAWPPVAIFLANFMVLDFMLSLSFLCWPHVVSPNYFHQIDERVFRLNWSHPAKAANTAGVVLMVVLGLTWPVFLWVASTVAVAIFAVKVWSTVRVARLLALS</sequence>
<dbReference type="Proteomes" id="UP001142292">
    <property type="component" value="Unassembled WGS sequence"/>
</dbReference>
<dbReference type="RefSeq" id="WP_229787354.1">
    <property type="nucleotide sequence ID" value="NZ_BMRK01000003.1"/>
</dbReference>
<evidence type="ECO:0000313" key="4">
    <source>
        <dbReference type="EMBL" id="GLJ68822.1"/>
    </source>
</evidence>
<protein>
    <recommendedName>
        <fullName evidence="6">CDP-alcohol phosphatidyltransferase</fullName>
    </recommendedName>
</protein>
<dbReference type="InterPro" id="IPR048254">
    <property type="entry name" value="CDP_ALCOHOL_P_TRANSF_CS"/>
</dbReference>
<dbReference type="EMBL" id="BSEL01000005">
    <property type="protein sequence ID" value="GLJ68822.1"/>
    <property type="molecule type" value="Genomic_DNA"/>
</dbReference>
<organism evidence="4 5">
    <name type="scientific">Nocardioides luteus</name>
    <dbReference type="NCBI Taxonomy" id="1844"/>
    <lineage>
        <taxon>Bacteria</taxon>
        <taxon>Bacillati</taxon>
        <taxon>Actinomycetota</taxon>
        <taxon>Actinomycetes</taxon>
        <taxon>Propionibacteriales</taxon>
        <taxon>Nocardioidaceae</taxon>
        <taxon>Nocardioides</taxon>
    </lineage>
</organism>
<reference evidence="4" key="1">
    <citation type="journal article" date="2014" name="Int. J. Syst. Evol. Microbiol.">
        <title>Complete genome of a new Firmicutes species belonging to the dominant human colonic microbiota ('Ruminococcus bicirculans') reveals two chromosomes and a selective capacity to utilize plant glucans.</title>
        <authorList>
            <consortium name="NISC Comparative Sequencing Program"/>
            <person name="Wegmann U."/>
            <person name="Louis P."/>
            <person name="Goesmann A."/>
            <person name="Henrissat B."/>
            <person name="Duncan S.H."/>
            <person name="Flint H.J."/>
        </authorList>
    </citation>
    <scope>NUCLEOTIDE SEQUENCE</scope>
    <source>
        <strain evidence="4">VKM Ac-1246</strain>
    </source>
</reference>
<dbReference type="Pfam" id="PF01066">
    <property type="entry name" value="CDP-OH_P_transf"/>
    <property type="match status" value="1"/>
</dbReference>
<accession>A0ABQ5SZD4</accession>
<comment type="caution">
    <text evidence="4">The sequence shown here is derived from an EMBL/GenBank/DDBJ whole genome shotgun (WGS) entry which is preliminary data.</text>
</comment>
<name>A0ABQ5SZD4_9ACTN</name>
<proteinExistence type="inferred from homology"/>
<gene>
    <name evidence="4" type="ORF">GCM10017579_28580</name>
</gene>
<keyword evidence="3" id="KW-1133">Transmembrane helix</keyword>
<dbReference type="InterPro" id="IPR043130">
    <property type="entry name" value="CDP-OH_PTrfase_TM_dom"/>
</dbReference>
<comment type="similarity">
    <text evidence="2">Belongs to the CDP-alcohol phosphatidyltransferase class-I family.</text>
</comment>
<dbReference type="InterPro" id="IPR000462">
    <property type="entry name" value="CDP-OH_P_trans"/>
</dbReference>
<evidence type="ECO:0000256" key="2">
    <source>
        <dbReference type="RuleBase" id="RU003750"/>
    </source>
</evidence>
<feature type="transmembrane region" description="Helical" evidence="3">
    <location>
        <begin position="155"/>
        <end position="173"/>
    </location>
</feature>
<evidence type="ECO:0000313" key="5">
    <source>
        <dbReference type="Proteomes" id="UP001142292"/>
    </source>
</evidence>
<evidence type="ECO:0000256" key="1">
    <source>
        <dbReference type="ARBA" id="ARBA00022679"/>
    </source>
</evidence>
<reference evidence="4" key="2">
    <citation type="submission" date="2023-01" db="EMBL/GenBank/DDBJ databases">
        <authorList>
            <person name="Sun Q."/>
            <person name="Evtushenko L."/>
        </authorList>
    </citation>
    <scope>NUCLEOTIDE SEQUENCE</scope>
    <source>
        <strain evidence="4">VKM Ac-1246</strain>
    </source>
</reference>
<keyword evidence="3" id="KW-0812">Transmembrane</keyword>
<keyword evidence="5" id="KW-1185">Reference proteome</keyword>
<feature type="transmembrane region" description="Helical" evidence="3">
    <location>
        <begin position="12"/>
        <end position="41"/>
    </location>
</feature>
<dbReference type="PROSITE" id="PS00379">
    <property type="entry name" value="CDP_ALCOHOL_P_TRANSF"/>
    <property type="match status" value="1"/>
</dbReference>
<keyword evidence="3" id="KW-0472">Membrane</keyword>
<dbReference type="Gene3D" id="1.20.120.1760">
    <property type="match status" value="1"/>
</dbReference>
<evidence type="ECO:0008006" key="6">
    <source>
        <dbReference type="Google" id="ProtNLM"/>
    </source>
</evidence>
<evidence type="ECO:0000256" key="3">
    <source>
        <dbReference type="SAM" id="Phobius"/>
    </source>
</evidence>